<dbReference type="EMBL" id="GISG01220986">
    <property type="protein sequence ID" value="MBA4663649.1"/>
    <property type="molecule type" value="Transcribed_RNA"/>
</dbReference>
<protein>
    <submittedName>
        <fullName evidence="1">Uncharacterized protein</fullName>
    </submittedName>
</protein>
<reference evidence="1" key="1">
    <citation type="journal article" date="2013" name="J. Plant Res.">
        <title>Effect of fungi and light on seed germination of three Opuntia species from semiarid lands of central Mexico.</title>
        <authorList>
            <person name="Delgado-Sanchez P."/>
            <person name="Jimenez-Bremont J.F."/>
            <person name="Guerrero-Gonzalez Mde L."/>
            <person name="Flores J."/>
        </authorList>
    </citation>
    <scope>NUCLEOTIDE SEQUENCE</scope>
    <source>
        <tissue evidence="1">Cladode</tissue>
    </source>
</reference>
<sequence length="170" mass="19177">MPSKEAAIESSNLVLNPLSTSVEPEFLRYIIVFFSKASAPDRIRCMVFIRTHNCDIPKGSSMFVLPACAFLLTGTWDFSFFLKNLDPAEHRVKPGKLGMYVFRDPQQDLAFIVYCWRHLSRPDIKSVTTAGRIGIGNRKNASMVSSIMRRISMTEGAMRSLFACTFHISC</sequence>
<accession>A0A7C9ELK3</accession>
<name>A0A7C9ELK3_OPUST</name>
<proteinExistence type="predicted"/>
<evidence type="ECO:0000313" key="1">
    <source>
        <dbReference type="EMBL" id="MBA4663649.1"/>
    </source>
</evidence>
<reference evidence="1" key="2">
    <citation type="submission" date="2020-07" db="EMBL/GenBank/DDBJ databases">
        <authorList>
            <person name="Vera ALvarez R."/>
            <person name="Arias-Moreno D.M."/>
            <person name="Jimenez-Jacinto V."/>
            <person name="Jimenez-Bremont J.F."/>
            <person name="Swaminathan K."/>
            <person name="Moose S.P."/>
            <person name="Guerrero-Gonzalez M.L."/>
            <person name="Marino-Ramirez L."/>
            <person name="Landsman D."/>
            <person name="Rodriguez-Kessler M."/>
            <person name="Delgado-Sanchez P."/>
        </authorList>
    </citation>
    <scope>NUCLEOTIDE SEQUENCE</scope>
    <source>
        <tissue evidence="1">Cladode</tissue>
    </source>
</reference>
<organism evidence="1">
    <name type="scientific">Opuntia streptacantha</name>
    <name type="common">Prickly pear cactus</name>
    <name type="synonym">Opuntia cardona</name>
    <dbReference type="NCBI Taxonomy" id="393608"/>
    <lineage>
        <taxon>Eukaryota</taxon>
        <taxon>Viridiplantae</taxon>
        <taxon>Streptophyta</taxon>
        <taxon>Embryophyta</taxon>
        <taxon>Tracheophyta</taxon>
        <taxon>Spermatophyta</taxon>
        <taxon>Magnoliopsida</taxon>
        <taxon>eudicotyledons</taxon>
        <taxon>Gunneridae</taxon>
        <taxon>Pentapetalae</taxon>
        <taxon>Caryophyllales</taxon>
        <taxon>Cactineae</taxon>
        <taxon>Cactaceae</taxon>
        <taxon>Opuntioideae</taxon>
        <taxon>Opuntia</taxon>
    </lineage>
</organism>
<dbReference type="AlphaFoldDB" id="A0A7C9ELK3"/>